<dbReference type="Gramene" id="Jr03_06940_p1">
    <property type="protein sequence ID" value="cds.Jr03_06940_p1"/>
    <property type="gene ID" value="Jr03_06940"/>
</dbReference>
<reference evidence="2" key="1">
    <citation type="submission" date="2015-10" db="EMBL/GenBank/DDBJ databases">
        <authorList>
            <person name="Martinez-Garcia P.J."/>
            <person name="Crepeau M.W."/>
            <person name="Puiu D."/>
            <person name="Gonzalez-Ibeas D."/>
            <person name="Whalen J."/>
            <person name="Stevens K."/>
            <person name="Paul R."/>
            <person name="Butterfield T."/>
            <person name="Britton M."/>
            <person name="Reagan R."/>
            <person name="Chakraborty S."/>
            <person name="Walawage S.L."/>
            <person name="Vasquez-Gross H.A."/>
            <person name="Cardeno C."/>
            <person name="Famula R."/>
            <person name="Pratt K."/>
            <person name="Kuruganti S."/>
            <person name="Aradhya M.K."/>
            <person name="Leslie C.A."/>
            <person name="Dandekar A.M."/>
            <person name="Salzberg S.L."/>
            <person name="Wegrzyn J.L."/>
            <person name="Langley C.H."/>
            <person name="Neale D.B."/>
        </authorList>
    </citation>
    <scope>NUCLEOTIDE SEQUENCE</scope>
    <source>
        <tissue evidence="2">Leaves</tissue>
    </source>
</reference>
<dbReference type="EMBL" id="LIHL02000003">
    <property type="protein sequence ID" value="KAF5474372.1"/>
    <property type="molecule type" value="Genomic_DNA"/>
</dbReference>
<evidence type="ECO:0000256" key="1">
    <source>
        <dbReference type="SAM" id="MobiDB-lite"/>
    </source>
</evidence>
<dbReference type="Proteomes" id="UP000619265">
    <property type="component" value="Unassembled WGS sequence"/>
</dbReference>
<feature type="region of interest" description="Disordered" evidence="1">
    <location>
        <begin position="1"/>
        <end position="34"/>
    </location>
</feature>
<organism evidence="2 3">
    <name type="scientific">Juglans regia</name>
    <name type="common">English walnut</name>
    <dbReference type="NCBI Taxonomy" id="51240"/>
    <lineage>
        <taxon>Eukaryota</taxon>
        <taxon>Viridiplantae</taxon>
        <taxon>Streptophyta</taxon>
        <taxon>Embryophyta</taxon>
        <taxon>Tracheophyta</taxon>
        <taxon>Spermatophyta</taxon>
        <taxon>Magnoliopsida</taxon>
        <taxon>eudicotyledons</taxon>
        <taxon>Gunneridae</taxon>
        <taxon>Pentapetalae</taxon>
        <taxon>rosids</taxon>
        <taxon>fabids</taxon>
        <taxon>Fagales</taxon>
        <taxon>Juglandaceae</taxon>
        <taxon>Juglans</taxon>
    </lineage>
</organism>
<reference evidence="2" key="2">
    <citation type="submission" date="2020-03" db="EMBL/GenBank/DDBJ databases">
        <title>Walnut 2.0.</title>
        <authorList>
            <person name="Marrano A."/>
            <person name="Britton M."/>
            <person name="Zimin A.V."/>
            <person name="Zaini P.A."/>
            <person name="Workman R."/>
            <person name="Puiu D."/>
            <person name="Bianco L."/>
            <person name="Allen B.J."/>
            <person name="Troggio M."/>
            <person name="Leslie C.A."/>
            <person name="Timp W."/>
            <person name="Dendekar A."/>
            <person name="Salzberg S.L."/>
            <person name="Neale D.B."/>
        </authorList>
    </citation>
    <scope>NUCLEOTIDE SEQUENCE</scope>
    <source>
        <tissue evidence="2">Leaves</tissue>
    </source>
</reference>
<comment type="caution">
    <text evidence="2">The sequence shown here is derived from an EMBL/GenBank/DDBJ whole genome shotgun (WGS) entry which is preliminary data.</text>
</comment>
<proteinExistence type="predicted"/>
<protein>
    <submittedName>
        <fullName evidence="2">Uncharacterized protein</fullName>
    </submittedName>
</protein>
<sequence length="177" mass="18699">MGPLALVAGPSTVPSRDHGVTPRSKVGSVEVAHTRSPEVKGLAANPESPMESTNGVVEEAWDLNKGLLLVPFGTTSGTMSGEDVVPLVSLPPLNNIDGSSSDWVSQKVNEIQHIVGISHGGCENQFKALLIAIEVSHSRDTKSSFKKSRELKRLSCAINYDAKGGSSSRGHRGCFIP</sequence>
<gene>
    <name evidence="2" type="ORF">F2P56_006276</name>
</gene>
<name>A0A833Y0P4_JUGRE</name>
<evidence type="ECO:0000313" key="3">
    <source>
        <dbReference type="Proteomes" id="UP000619265"/>
    </source>
</evidence>
<evidence type="ECO:0000313" key="2">
    <source>
        <dbReference type="EMBL" id="KAF5474372.1"/>
    </source>
</evidence>
<accession>A0A833Y0P4</accession>
<dbReference type="AlphaFoldDB" id="A0A833Y0P4"/>